<dbReference type="Pfam" id="PF00201">
    <property type="entry name" value="UDPGT"/>
    <property type="match status" value="1"/>
</dbReference>
<evidence type="ECO:0000256" key="3">
    <source>
        <dbReference type="ARBA" id="ARBA00022679"/>
    </source>
</evidence>
<dbReference type="Pfam" id="PF26168">
    <property type="entry name" value="Glyco_transf_N"/>
    <property type="match status" value="1"/>
</dbReference>
<comment type="similarity">
    <text evidence="1 4">Belongs to the UDP-glycosyltransferase family.</text>
</comment>
<evidence type="ECO:0000313" key="7">
    <source>
        <dbReference type="EnsemblPlants" id="QL07p041716:mrna:CDS:1"/>
    </source>
</evidence>
<dbReference type="InterPro" id="IPR035595">
    <property type="entry name" value="UDP_glycos_trans_CS"/>
</dbReference>
<keyword evidence="3 4" id="KW-0808">Transferase</keyword>
<dbReference type="EMBL" id="LRBV02000007">
    <property type="status" value="NOT_ANNOTATED_CDS"/>
    <property type="molecule type" value="Genomic_DNA"/>
</dbReference>
<dbReference type="GO" id="GO:0035251">
    <property type="term" value="F:UDP-glucosyltransferase activity"/>
    <property type="evidence" value="ECO:0007669"/>
    <property type="project" value="TreeGrafter"/>
</dbReference>
<dbReference type="SUPFAM" id="SSF53756">
    <property type="entry name" value="UDP-Glycosyltransferase/glycogen phosphorylase"/>
    <property type="match status" value="1"/>
</dbReference>
<evidence type="ECO:0000313" key="8">
    <source>
        <dbReference type="Proteomes" id="UP000594261"/>
    </source>
</evidence>
<dbReference type="FunCoup" id="A0A7N2M7B3">
    <property type="interactions" value="263"/>
</dbReference>
<evidence type="ECO:0000259" key="6">
    <source>
        <dbReference type="Pfam" id="PF26168"/>
    </source>
</evidence>
<dbReference type="InterPro" id="IPR058980">
    <property type="entry name" value="Glyco_transf_N"/>
</dbReference>
<keyword evidence="8" id="KW-1185">Reference proteome</keyword>
<dbReference type="GeneID" id="115953728"/>
<sequence length="504" mass="56506">MEQTLSLSSPIAMASQAHQIHFVLFPLMAQGHMIPMMDIARLLAQQGVIITVITTPDNATRFKTILARAVDSGLQIHIIQLEFPSEEAGLPKGCENIDMLPSPDLIFNFFTATSMLQQPVEKLFEKLTPRPRCIISDMTFPWTVNLASKFHIPRISFHGTCCFCLFCLRSLHISKLLESISSETEYFVVPGLPDQIEIKVTKAQLPGALATSLKDFNVQMREAEMASYGIIMNTFEELEPWYIKEYKKARMDKVWCVGPVSLCNKNDLDKAQRGNKASIDEHQCLKWLDSREPNSVVYACLGSLCNLISSQLIELGLALEASKRPFIWVIKGGDKLQELENWIAKDQFEERIKGRGLIIRGWAPQVLILSHPAIGGFLTHCGWNSTLEGICAGIQMLTWPLFADQFLNEKLVAQVLKIGFRIGVEDPLKWGEEEKIGVLAKKEDIKIAIDRLMDEGEEREARQKRAKELSQMAKGAVEEGGSSDVNIKLLIQHIMEQASGGNPN</sequence>
<accession>A0A7N2M7B3</accession>
<dbReference type="EC" id="2.4.1.-" evidence="5"/>
<dbReference type="OMA" id="EMESYGM"/>
<dbReference type="Gramene" id="QL07p041716:mrna">
    <property type="protein sequence ID" value="QL07p041716:mrna:CDS:1"/>
    <property type="gene ID" value="QL07p041716"/>
</dbReference>
<proteinExistence type="inferred from homology"/>
<evidence type="ECO:0000256" key="1">
    <source>
        <dbReference type="ARBA" id="ARBA00009995"/>
    </source>
</evidence>
<organism evidence="7 8">
    <name type="scientific">Quercus lobata</name>
    <name type="common">Valley oak</name>
    <dbReference type="NCBI Taxonomy" id="97700"/>
    <lineage>
        <taxon>Eukaryota</taxon>
        <taxon>Viridiplantae</taxon>
        <taxon>Streptophyta</taxon>
        <taxon>Embryophyta</taxon>
        <taxon>Tracheophyta</taxon>
        <taxon>Spermatophyta</taxon>
        <taxon>Magnoliopsida</taxon>
        <taxon>eudicotyledons</taxon>
        <taxon>Gunneridae</taxon>
        <taxon>Pentapetalae</taxon>
        <taxon>rosids</taxon>
        <taxon>fabids</taxon>
        <taxon>Fagales</taxon>
        <taxon>Fagaceae</taxon>
        <taxon>Quercus</taxon>
    </lineage>
</organism>
<name>A0A7N2M7B3_QUELO</name>
<evidence type="ECO:0000256" key="5">
    <source>
        <dbReference type="RuleBase" id="RU362057"/>
    </source>
</evidence>
<dbReference type="EnsemblPlants" id="QL07p041716:mrna">
    <property type="protein sequence ID" value="QL07p041716:mrna:CDS:1"/>
    <property type="gene ID" value="QL07p041716"/>
</dbReference>
<feature type="domain" description="Glycosyltransferase N-terminal" evidence="6">
    <location>
        <begin position="19"/>
        <end position="260"/>
    </location>
</feature>
<dbReference type="CDD" id="cd03784">
    <property type="entry name" value="GT1_Gtf-like"/>
    <property type="match status" value="1"/>
</dbReference>
<reference evidence="7 8" key="1">
    <citation type="journal article" date="2016" name="G3 (Bethesda)">
        <title>First Draft Assembly and Annotation of the Genome of a California Endemic Oak Quercus lobata Nee (Fagaceae).</title>
        <authorList>
            <person name="Sork V.L."/>
            <person name="Fitz-Gibbon S.T."/>
            <person name="Puiu D."/>
            <person name="Crepeau M."/>
            <person name="Gugger P.F."/>
            <person name="Sherman R."/>
            <person name="Stevens K."/>
            <person name="Langley C.H."/>
            <person name="Pellegrini M."/>
            <person name="Salzberg S.L."/>
        </authorList>
    </citation>
    <scope>NUCLEOTIDE SEQUENCE [LARGE SCALE GENOMIC DNA]</scope>
    <source>
        <strain evidence="7 8">cv. SW786</strain>
    </source>
</reference>
<dbReference type="Proteomes" id="UP000594261">
    <property type="component" value="Chromosome 7"/>
</dbReference>
<dbReference type="FunFam" id="3.40.50.2000:FF:000071">
    <property type="entry name" value="Glycosyltransferase"/>
    <property type="match status" value="1"/>
</dbReference>
<evidence type="ECO:0000256" key="4">
    <source>
        <dbReference type="RuleBase" id="RU003718"/>
    </source>
</evidence>
<dbReference type="PANTHER" id="PTHR48047">
    <property type="entry name" value="GLYCOSYLTRANSFERASE"/>
    <property type="match status" value="1"/>
</dbReference>
<evidence type="ECO:0000256" key="2">
    <source>
        <dbReference type="ARBA" id="ARBA00022676"/>
    </source>
</evidence>
<protein>
    <recommendedName>
        <fullName evidence="5">Glycosyltransferase</fullName>
        <ecNumber evidence="5">2.4.1.-</ecNumber>
    </recommendedName>
</protein>
<dbReference type="InParanoid" id="A0A7N2M7B3"/>
<dbReference type="OrthoDB" id="5835829at2759"/>
<dbReference type="PANTHER" id="PTHR48047:SF229">
    <property type="entry name" value="UDP-GLYCOSYLTRANSFERASE 73C3-RELATED"/>
    <property type="match status" value="1"/>
</dbReference>
<dbReference type="Gene3D" id="3.40.50.2000">
    <property type="entry name" value="Glycogen Phosphorylase B"/>
    <property type="match status" value="2"/>
</dbReference>
<dbReference type="PROSITE" id="PS00375">
    <property type="entry name" value="UDPGT"/>
    <property type="match status" value="1"/>
</dbReference>
<keyword evidence="2 4" id="KW-0328">Glycosyltransferase</keyword>
<reference evidence="7" key="2">
    <citation type="submission" date="2021-01" db="UniProtKB">
        <authorList>
            <consortium name="EnsemblPlants"/>
        </authorList>
    </citation>
    <scope>IDENTIFICATION</scope>
</reference>
<dbReference type="RefSeq" id="XP_030927356.1">
    <property type="nucleotide sequence ID" value="XM_031071496.1"/>
</dbReference>
<dbReference type="AlphaFoldDB" id="A0A7N2M7B3"/>
<dbReference type="FunFam" id="3.40.50.2000:FF:000047">
    <property type="entry name" value="Glycosyltransferase"/>
    <property type="match status" value="1"/>
</dbReference>
<dbReference type="KEGG" id="qlo:115953728"/>
<gene>
    <name evidence="7" type="primary">LOC115953728</name>
</gene>
<dbReference type="InterPro" id="IPR002213">
    <property type="entry name" value="UDP_glucos_trans"/>
</dbReference>